<reference evidence="4" key="1">
    <citation type="journal article" date="2019" name="Int. J. Syst. Evol. Microbiol.">
        <title>The Global Catalogue of Microorganisms (GCM) 10K type strain sequencing project: providing services to taxonomists for standard genome sequencing and annotation.</title>
        <authorList>
            <consortium name="The Broad Institute Genomics Platform"/>
            <consortium name="The Broad Institute Genome Sequencing Center for Infectious Disease"/>
            <person name="Wu L."/>
            <person name="Ma J."/>
        </authorList>
    </citation>
    <scope>NUCLEOTIDE SEQUENCE [LARGE SCALE GENOMIC DNA]</scope>
    <source>
        <strain evidence="4">JCM 4816</strain>
    </source>
</reference>
<name>A0ABW1GC61_9ACTN</name>
<dbReference type="EMBL" id="JBHSQJ010000173">
    <property type="protein sequence ID" value="MFC5911502.1"/>
    <property type="molecule type" value="Genomic_DNA"/>
</dbReference>
<evidence type="ECO:0000256" key="1">
    <source>
        <dbReference type="SAM" id="MobiDB-lite"/>
    </source>
</evidence>
<keyword evidence="4" id="KW-1185">Reference proteome</keyword>
<dbReference type="RefSeq" id="WP_380590579.1">
    <property type="nucleotide sequence ID" value="NZ_JBHSQJ010000173.1"/>
</dbReference>
<evidence type="ECO:0000313" key="3">
    <source>
        <dbReference type="EMBL" id="MFC5911502.1"/>
    </source>
</evidence>
<evidence type="ECO:0008006" key="5">
    <source>
        <dbReference type="Google" id="ProtNLM"/>
    </source>
</evidence>
<dbReference type="Proteomes" id="UP001596174">
    <property type="component" value="Unassembled WGS sequence"/>
</dbReference>
<feature type="chain" id="PRO_5047107706" description="Sensor domain-containing protein" evidence="2">
    <location>
        <begin position="27"/>
        <end position="239"/>
    </location>
</feature>
<keyword evidence="2" id="KW-0732">Signal</keyword>
<protein>
    <recommendedName>
        <fullName evidence="5">Sensor domain-containing protein</fullName>
    </recommendedName>
</protein>
<proteinExistence type="predicted"/>
<comment type="caution">
    <text evidence="3">The sequence shown here is derived from an EMBL/GenBank/DDBJ whole genome shotgun (WGS) entry which is preliminary data.</text>
</comment>
<dbReference type="PROSITE" id="PS51257">
    <property type="entry name" value="PROKAR_LIPOPROTEIN"/>
    <property type="match status" value="1"/>
</dbReference>
<feature type="compositionally biased region" description="Low complexity" evidence="1">
    <location>
        <begin position="70"/>
        <end position="83"/>
    </location>
</feature>
<organism evidence="3 4">
    <name type="scientific">Streptacidiphilus monticola</name>
    <dbReference type="NCBI Taxonomy" id="2161674"/>
    <lineage>
        <taxon>Bacteria</taxon>
        <taxon>Bacillati</taxon>
        <taxon>Actinomycetota</taxon>
        <taxon>Actinomycetes</taxon>
        <taxon>Kitasatosporales</taxon>
        <taxon>Streptomycetaceae</taxon>
        <taxon>Streptacidiphilus</taxon>
    </lineage>
</organism>
<sequence>MSLRQHRTVRAAAAGATVVALGLVGAACSSGGSTNNAVIGSSTSAASSSPAVISQQQLQSALLTAGDLQSPYSPAPSDTSSPSTVQGCTEMQNLGGASGLTKADASFQASDNGPFVEEHLGAGPAATLDAAYTKAAHALQDCSRLTITSGQVRVTLTLTPVNAGGGVASTAKRMDGSYQGVAINGYVALTKLQNAAMLFTFIQVGSTSSQQANAFYQQAVTKADQTLNGSGSSTPATLS</sequence>
<gene>
    <name evidence="3" type="ORF">ACFP3V_30385</name>
</gene>
<feature type="signal peptide" evidence="2">
    <location>
        <begin position="1"/>
        <end position="26"/>
    </location>
</feature>
<accession>A0ABW1GC61</accession>
<evidence type="ECO:0000313" key="4">
    <source>
        <dbReference type="Proteomes" id="UP001596174"/>
    </source>
</evidence>
<evidence type="ECO:0000256" key="2">
    <source>
        <dbReference type="SAM" id="SignalP"/>
    </source>
</evidence>
<feature type="region of interest" description="Disordered" evidence="1">
    <location>
        <begin position="67"/>
        <end position="91"/>
    </location>
</feature>